<dbReference type="Gene3D" id="1.25.10.10">
    <property type="entry name" value="Leucine-rich Repeat Variant"/>
    <property type="match status" value="1"/>
</dbReference>
<dbReference type="Pfam" id="PF08144">
    <property type="entry name" value="CPL"/>
    <property type="match status" value="1"/>
</dbReference>
<dbReference type="InterPro" id="IPR040059">
    <property type="entry name" value="PUM3"/>
</dbReference>
<feature type="region of interest" description="Disordered" evidence="3">
    <location>
        <begin position="1"/>
        <end position="36"/>
    </location>
</feature>
<sequence>MKRSAESLGTDDLKAESNVNAGNNKKRKKVTFEKSLDNKFTGNEKENCGAEIVMCKNKKYFSDKNVKLSLTKKNSKGKNTKIAKVGKNNAIEKIKLLKLKRERKQIGQKSEDQKNLKKEKLEKNNTTKKTDWLQLKKEKKELREKRKAKRLNNDAVYDKIIQAKQINEKLRRSDCKSVDRVTLTQTLHNMLKNHYSKVIFTHDMSRVIQCMIKNCEAHILQAISQEIKPFIVEMLQSKYAKNCVKAILKHGLQEIRREIISGFYGHIVKLMSHSVSAPFIELTYSTWCTSFEKIYFKQEFFGDMYKLEKDKEVKSLSDVFKTAIDMKLATLSAVKANLIRILNKGFVNSTLLQTILWEFLCVCSVEDRNELIVMLRSYVITLSQTKMGARVAMQCIWHSTSKDRKIIMKALKGNVKAICVSKYGHVMLLALFDSVDDTVLMQKIILSELQEDLVNIALNEYGKHVILYLVARRKPLYFSPAVVEYLRQGDNNSASKKSADIREKELLEAICGPLFDAIIANTATWLYNSSIAMTTLAILKVGSGEKLNFAFESIAKFISSTDSKIKDNDIEYDVIEHPGLHAMLKKLIQYDKELLKKNECTFGEILISHLTPKVLEKWIEFNRACFLLILLIENEIAINTILVKLKPLTENLQKKRSVGASILLKKLTENKCK</sequence>
<dbReference type="EMBL" id="JAANIA010000071">
    <property type="protein sequence ID" value="KAG5327424.1"/>
    <property type="molecule type" value="Genomic_DNA"/>
</dbReference>
<feature type="non-terminal residue" evidence="5">
    <location>
        <position position="1"/>
    </location>
</feature>
<dbReference type="InterPro" id="IPR016024">
    <property type="entry name" value="ARM-type_fold"/>
</dbReference>
<dbReference type="GO" id="GO:0006417">
    <property type="term" value="P:regulation of translation"/>
    <property type="evidence" value="ECO:0007669"/>
    <property type="project" value="TreeGrafter"/>
</dbReference>
<keyword evidence="2" id="KW-0694">RNA-binding</keyword>
<feature type="region of interest" description="Disordered" evidence="3">
    <location>
        <begin position="103"/>
        <end position="130"/>
    </location>
</feature>
<accession>A0A836JPR5</accession>
<name>A0A836JPR5_9HYME</name>
<dbReference type="InterPro" id="IPR011989">
    <property type="entry name" value="ARM-like"/>
</dbReference>
<evidence type="ECO:0000313" key="6">
    <source>
        <dbReference type="Proteomes" id="UP000668214"/>
    </source>
</evidence>
<protein>
    <submittedName>
        <fullName evidence="5">PUM3 protein</fullName>
    </submittedName>
</protein>
<dbReference type="Proteomes" id="UP000668214">
    <property type="component" value="Unassembled WGS sequence"/>
</dbReference>
<evidence type="ECO:0000259" key="4">
    <source>
        <dbReference type="PROSITE" id="PS50303"/>
    </source>
</evidence>
<dbReference type="PROSITE" id="PS50303">
    <property type="entry name" value="PUM_HD"/>
    <property type="match status" value="1"/>
</dbReference>
<dbReference type="AlphaFoldDB" id="A0A836JPR5"/>
<feature type="domain" description="PUM-HD" evidence="4">
    <location>
        <begin position="162"/>
        <end position="514"/>
    </location>
</feature>
<dbReference type="GO" id="GO:0005730">
    <property type="term" value="C:nucleolus"/>
    <property type="evidence" value="ECO:0007669"/>
    <property type="project" value="TreeGrafter"/>
</dbReference>
<dbReference type="InterPro" id="IPR033133">
    <property type="entry name" value="PUM-HD"/>
</dbReference>
<dbReference type="GO" id="GO:0003729">
    <property type="term" value="F:mRNA binding"/>
    <property type="evidence" value="ECO:0007669"/>
    <property type="project" value="TreeGrafter"/>
</dbReference>
<gene>
    <name evidence="5" type="primary">Pum3</name>
    <name evidence="5" type="ORF">G6Z78_0005485</name>
</gene>
<comment type="caution">
    <text evidence="5">The sequence shown here is derived from an EMBL/GenBank/DDBJ whole genome shotgun (WGS) entry which is preliminary data.</text>
</comment>
<dbReference type="SUPFAM" id="SSF48371">
    <property type="entry name" value="ARM repeat"/>
    <property type="match status" value="1"/>
</dbReference>
<dbReference type="PANTHER" id="PTHR13389:SF0">
    <property type="entry name" value="PUMILIO HOMOLOG 3"/>
    <property type="match status" value="1"/>
</dbReference>
<feature type="compositionally biased region" description="Basic and acidic residues" evidence="3">
    <location>
        <begin position="109"/>
        <end position="130"/>
    </location>
</feature>
<evidence type="ECO:0000256" key="3">
    <source>
        <dbReference type="SAM" id="MobiDB-lite"/>
    </source>
</evidence>
<evidence type="ECO:0000256" key="2">
    <source>
        <dbReference type="ARBA" id="ARBA00022884"/>
    </source>
</evidence>
<dbReference type="SMART" id="SM00025">
    <property type="entry name" value="Pumilio"/>
    <property type="match status" value="5"/>
</dbReference>
<dbReference type="PANTHER" id="PTHR13389">
    <property type="entry name" value="PUMILIO HOMOLOG 3"/>
    <property type="match status" value="1"/>
</dbReference>
<evidence type="ECO:0000256" key="1">
    <source>
        <dbReference type="ARBA" id="ARBA00022737"/>
    </source>
</evidence>
<dbReference type="InterPro" id="IPR001313">
    <property type="entry name" value="Pumilio_RNA-bd_rpt"/>
</dbReference>
<dbReference type="InterPro" id="IPR012959">
    <property type="entry name" value="CPL_dom"/>
</dbReference>
<reference evidence="5" key="1">
    <citation type="submission" date="2020-02" db="EMBL/GenBank/DDBJ databases">
        <title>Relaxed selection underlies rapid genomic changes in the transitions from sociality to social parasitism in ants.</title>
        <authorList>
            <person name="Bi X."/>
        </authorList>
    </citation>
    <scope>NUCLEOTIDE SEQUENCE</scope>
    <source>
        <strain evidence="5">BGI-DK2014c</strain>
        <tissue evidence="5">Whole body</tissue>
    </source>
</reference>
<keyword evidence="1" id="KW-0677">Repeat</keyword>
<keyword evidence="6" id="KW-1185">Reference proteome</keyword>
<organism evidence="5 6">
    <name type="scientific">Pseudoatta argentina</name>
    <dbReference type="NCBI Taxonomy" id="621737"/>
    <lineage>
        <taxon>Eukaryota</taxon>
        <taxon>Metazoa</taxon>
        <taxon>Ecdysozoa</taxon>
        <taxon>Arthropoda</taxon>
        <taxon>Hexapoda</taxon>
        <taxon>Insecta</taxon>
        <taxon>Pterygota</taxon>
        <taxon>Neoptera</taxon>
        <taxon>Endopterygota</taxon>
        <taxon>Hymenoptera</taxon>
        <taxon>Apocrita</taxon>
        <taxon>Aculeata</taxon>
        <taxon>Formicoidea</taxon>
        <taxon>Formicidae</taxon>
        <taxon>Myrmicinae</taxon>
        <taxon>Pseudoatta</taxon>
    </lineage>
</organism>
<proteinExistence type="predicted"/>
<feature type="non-terminal residue" evidence="5">
    <location>
        <position position="673"/>
    </location>
</feature>
<evidence type="ECO:0000313" key="5">
    <source>
        <dbReference type="EMBL" id="KAG5327424.1"/>
    </source>
</evidence>